<dbReference type="Proteomes" id="UP000000483">
    <property type="component" value="Chromosome"/>
</dbReference>
<organism evidence="1 2">
    <name type="scientific">Desulfobacca acetoxidans (strain ATCC 700848 / DSM 11109 / ASRB2)</name>
    <dbReference type="NCBI Taxonomy" id="880072"/>
    <lineage>
        <taxon>Bacteria</taxon>
        <taxon>Pseudomonadati</taxon>
        <taxon>Thermodesulfobacteriota</taxon>
        <taxon>Desulfobaccia</taxon>
        <taxon>Desulfobaccales</taxon>
        <taxon>Desulfobaccaceae</taxon>
        <taxon>Desulfobacca</taxon>
    </lineage>
</organism>
<name>F2NHH1_DESAR</name>
<keyword evidence="2" id="KW-1185">Reference proteome</keyword>
<reference evidence="1 2" key="1">
    <citation type="journal article" date="2011" name="Stand. Genomic Sci.">
        <title>Complete genome sequence of the acetate-degrading sulfate reducer Desulfobacca acetoxidans type strain (ASRB2).</title>
        <authorList>
            <person name="Goker M."/>
            <person name="Teshima H."/>
            <person name="Lapidus A."/>
            <person name="Nolan M."/>
            <person name="Lucas S."/>
            <person name="Hammon N."/>
            <person name="Deshpande S."/>
            <person name="Cheng J.F."/>
            <person name="Tapia R."/>
            <person name="Han C."/>
            <person name="Goodwin L."/>
            <person name="Pitluck S."/>
            <person name="Huntemann M."/>
            <person name="Liolios K."/>
            <person name="Ivanova N."/>
            <person name="Pagani I."/>
            <person name="Mavromatis K."/>
            <person name="Ovchinikova G."/>
            <person name="Pati A."/>
            <person name="Chen A."/>
            <person name="Palaniappan K."/>
            <person name="Land M."/>
            <person name="Hauser L."/>
            <person name="Brambilla E.M."/>
            <person name="Rohde M."/>
            <person name="Spring S."/>
            <person name="Detter J.C."/>
            <person name="Woyke T."/>
            <person name="Bristow J."/>
            <person name="Eisen J.A."/>
            <person name="Markowitz V."/>
            <person name="Hugenholtz P."/>
            <person name="Kyrpides N.C."/>
            <person name="Klenk H.P."/>
        </authorList>
    </citation>
    <scope>NUCLEOTIDE SEQUENCE [LARGE SCALE GENOMIC DNA]</scope>
    <source>
        <strain evidence="2">ATCC 700848 / DSM 11109 / ASRB2</strain>
    </source>
</reference>
<protein>
    <submittedName>
        <fullName evidence="1">Uncharacterized protein</fullName>
    </submittedName>
</protein>
<proteinExistence type="predicted"/>
<dbReference type="RefSeq" id="WP_013706199.1">
    <property type="nucleotide sequence ID" value="NC_015388.1"/>
</dbReference>
<dbReference type="EMBL" id="CP002629">
    <property type="protein sequence ID" value="AEB09087.1"/>
    <property type="molecule type" value="Genomic_DNA"/>
</dbReference>
<dbReference type="KEGG" id="dao:Desac_1227"/>
<gene>
    <name evidence="1" type="ordered locus">Desac_1227</name>
</gene>
<dbReference type="AlphaFoldDB" id="F2NHH1"/>
<accession>F2NHH1</accession>
<sequence>MHPPIGMALIERVDYHSDWYREFLGHFLRPDGCGSDAIYDEGHMLNLTYRQQGKDLAPLQY</sequence>
<evidence type="ECO:0000313" key="2">
    <source>
        <dbReference type="Proteomes" id="UP000000483"/>
    </source>
</evidence>
<evidence type="ECO:0000313" key="1">
    <source>
        <dbReference type="EMBL" id="AEB09087.1"/>
    </source>
</evidence>
<dbReference type="HOGENOM" id="CLU_2914894_0_0_7"/>
<reference evidence="2" key="2">
    <citation type="submission" date="2011-03" db="EMBL/GenBank/DDBJ databases">
        <title>The complete genome of Desulfobacca acetoxidans DSM 11109.</title>
        <authorList>
            <consortium name="US DOE Joint Genome Institute (JGI-PGF)"/>
            <person name="Lucas S."/>
            <person name="Copeland A."/>
            <person name="Lapidus A."/>
            <person name="Bruce D."/>
            <person name="Goodwin L."/>
            <person name="Pitluck S."/>
            <person name="Peters L."/>
            <person name="Kyrpides N."/>
            <person name="Mavromatis K."/>
            <person name="Ivanova N."/>
            <person name="Ovchinnikova G."/>
            <person name="Teshima H."/>
            <person name="Detter J.C."/>
            <person name="Han C."/>
            <person name="Land M."/>
            <person name="Hauser L."/>
            <person name="Markowitz V."/>
            <person name="Cheng J.-F."/>
            <person name="Hugenholtz P."/>
            <person name="Woyke T."/>
            <person name="Wu D."/>
            <person name="Spring S."/>
            <person name="Schueler E."/>
            <person name="Brambilla E."/>
            <person name="Klenk H.-P."/>
            <person name="Eisen J.A."/>
        </authorList>
    </citation>
    <scope>NUCLEOTIDE SEQUENCE [LARGE SCALE GENOMIC DNA]</scope>
    <source>
        <strain evidence="2">ATCC 700848 / DSM 11109 / ASRB2</strain>
    </source>
</reference>